<gene>
    <name evidence="15" type="ORF">ENI96_02705</name>
</gene>
<dbReference type="Pfam" id="PF01743">
    <property type="entry name" value="PolyA_pol"/>
    <property type="match status" value="1"/>
</dbReference>
<dbReference type="CDD" id="cd00077">
    <property type="entry name" value="HDc"/>
    <property type="match status" value="1"/>
</dbReference>
<dbReference type="Proteomes" id="UP000886251">
    <property type="component" value="Unassembled WGS sequence"/>
</dbReference>
<accession>A0A831RKT4</accession>
<keyword evidence="7" id="KW-0547">Nucleotide-binding</keyword>
<evidence type="ECO:0000256" key="11">
    <source>
        <dbReference type="ARBA" id="ARBA00022842"/>
    </source>
</evidence>
<keyword evidence="10" id="KW-0067">ATP-binding</keyword>
<evidence type="ECO:0000256" key="9">
    <source>
        <dbReference type="ARBA" id="ARBA00022801"/>
    </source>
</evidence>
<dbReference type="PANTHER" id="PTHR47545">
    <property type="entry name" value="MULTIFUNCTIONAL CCA PROTEIN"/>
    <property type="match status" value="1"/>
</dbReference>
<organism evidence="15">
    <name type="scientific">Sedimenticola thiotaurini</name>
    <dbReference type="NCBI Taxonomy" id="1543721"/>
    <lineage>
        <taxon>Bacteria</taxon>
        <taxon>Pseudomonadati</taxon>
        <taxon>Pseudomonadota</taxon>
        <taxon>Gammaproteobacteria</taxon>
        <taxon>Chromatiales</taxon>
        <taxon>Sedimenticolaceae</taxon>
        <taxon>Sedimenticola</taxon>
    </lineage>
</organism>
<comment type="similarity">
    <text evidence="13">Belongs to the tRNA nucleotidyltransferase/poly(A) polymerase family.</text>
</comment>
<dbReference type="Gene3D" id="3.30.460.10">
    <property type="entry name" value="Beta Polymerase, domain 2"/>
    <property type="match status" value="1"/>
</dbReference>
<dbReference type="Pfam" id="PF12627">
    <property type="entry name" value="PolyA_pol_RNAbd"/>
    <property type="match status" value="1"/>
</dbReference>
<dbReference type="GO" id="GO:0005524">
    <property type="term" value="F:ATP binding"/>
    <property type="evidence" value="ECO:0007669"/>
    <property type="project" value="UniProtKB-KW"/>
</dbReference>
<evidence type="ECO:0000256" key="10">
    <source>
        <dbReference type="ARBA" id="ARBA00022840"/>
    </source>
</evidence>
<keyword evidence="12 13" id="KW-0694">RNA-binding</keyword>
<dbReference type="Gene3D" id="1.10.3090.10">
    <property type="entry name" value="cca-adding enzyme, domain 2"/>
    <property type="match status" value="1"/>
</dbReference>
<reference evidence="15" key="1">
    <citation type="journal article" date="2020" name="mSystems">
        <title>Genome- and Community-Level Interaction Insights into Carbon Utilization and Element Cycling Functions of Hydrothermarchaeota in Hydrothermal Sediment.</title>
        <authorList>
            <person name="Zhou Z."/>
            <person name="Liu Y."/>
            <person name="Xu W."/>
            <person name="Pan J."/>
            <person name="Luo Z.H."/>
            <person name="Li M."/>
        </authorList>
    </citation>
    <scope>NUCLEOTIDE SEQUENCE [LARGE SCALE GENOMIC DNA]</scope>
    <source>
        <strain evidence="15">HyVt-443</strain>
    </source>
</reference>
<dbReference type="EC" id="3.1.3.-" evidence="15"/>
<dbReference type="GO" id="GO:0004810">
    <property type="term" value="F:CCA tRNA nucleotidyltransferase activity"/>
    <property type="evidence" value="ECO:0007669"/>
    <property type="project" value="UniProtKB-EC"/>
</dbReference>
<protein>
    <submittedName>
        <fullName evidence="15">Multifunctional CCA addition/repair protein</fullName>
        <ecNumber evidence="15">2.7.7.72</ecNumber>
        <ecNumber evidence="15">3.1.3.-</ecNumber>
        <ecNumber evidence="15">3.1.4.-</ecNumber>
    </submittedName>
</protein>
<keyword evidence="11" id="KW-0460">Magnesium</keyword>
<evidence type="ECO:0000256" key="5">
    <source>
        <dbReference type="ARBA" id="ARBA00022695"/>
    </source>
</evidence>
<keyword evidence="8" id="KW-0692">RNA repair</keyword>
<sequence length="411" mass="46275">MKRYLVGGAVRDRLLGRPPRERDWLVTGIDAAGLIARGFRPVGRDFTVFLHPETGEEYALPRVPAGNHDETSRVEQDLRRRDLTINAMALAEDGRLIDPLGGRADLEARRLRHTPAFADDPVRVLRLARLAARYHDLGFRVVQETRSLVRRMAADGRLSGLVPERVWQELERALAGDHPRVFFDTLRAGGALAPLLPELERLFGVPQPRRWHPEIDTGEHSLLSLERACELSPDPAVRFAALLHDLGKGVTPPGLWPHHQGHEGRGAGLVRALCRRLRIPRRFSGLAVAVARYHTDCHRVRELRPATLLHRLQSLDALRRPQRLEPFLLACRADLLGRPGWEGRPYPQADWWRQARDAALAVDAGRIARATADPRRIAEHIRQARVQAIARVRAGWEQLPPLNNSATAPQQ</sequence>
<keyword evidence="2" id="KW-0533">Nickel</keyword>
<comment type="cofactor">
    <cofactor evidence="1">
        <name>Mg(2+)</name>
        <dbReference type="ChEBI" id="CHEBI:18420"/>
    </cofactor>
</comment>
<feature type="domain" description="HD" evidence="14">
    <location>
        <begin position="217"/>
        <end position="318"/>
    </location>
</feature>
<dbReference type="Pfam" id="PF01966">
    <property type="entry name" value="HD"/>
    <property type="match status" value="1"/>
</dbReference>
<keyword evidence="3 13" id="KW-0808">Transferase</keyword>
<evidence type="ECO:0000256" key="3">
    <source>
        <dbReference type="ARBA" id="ARBA00022679"/>
    </source>
</evidence>
<dbReference type="InterPro" id="IPR050124">
    <property type="entry name" value="tRNA_CCA-adding_enzyme"/>
</dbReference>
<dbReference type="GO" id="GO:0042245">
    <property type="term" value="P:RNA repair"/>
    <property type="evidence" value="ECO:0007669"/>
    <property type="project" value="UniProtKB-KW"/>
</dbReference>
<evidence type="ECO:0000259" key="14">
    <source>
        <dbReference type="PROSITE" id="PS51831"/>
    </source>
</evidence>
<dbReference type="InterPro" id="IPR012006">
    <property type="entry name" value="CCA_bact"/>
</dbReference>
<dbReference type="GO" id="GO:0003723">
    <property type="term" value="F:RNA binding"/>
    <property type="evidence" value="ECO:0007669"/>
    <property type="project" value="UniProtKB-KW"/>
</dbReference>
<dbReference type="GO" id="GO:0016787">
    <property type="term" value="F:hydrolase activity"/>
    <property type="evidence" value="ECO:0007669"/>
    <property type="project" value="UniProtKB-KW"/>
</dbReference>
<dbReference type="SUPFAM" id="SSF81891">
    <property type="entry name" value="Poly A polymerase C-terminal region-like"/>
    <property type="match status" value="1"/>
</dbReference>
<evidence type="ECO:0000313" key="15">
    <source>
        <dbReference type="EMBL" id="HEB95326.1"/>
    </source>
</evidence>
<evidence type="ECO:0000256" key="4">
    <source>
        <dbReference type="ARBA" id="ARBA00022694"/>
    </source>
</evidence>
<dbReference type="PANTHER" id="PTHR47545:SF1">
    <property type="entry name" value="MULTIFUNCTIONAL CCA PROTEIN"/>
    <property type="match status" value="1"/>
</dbReference>
<dbReference type="NCBIfam" id="NF008137">
    <property type="entry name" value="PRK10885.1"/>
    <property type="match status" value="1"/>
</dbReference>
<dbReference type="PROSITE" id="PS51831">
    <property type="entry name" value="HD"/>
    <property type="match status" value="1"/>
</dbReference>
<dbReference type="PIRSF" id="PIRSF000813">
    <property type="entry name" value="CCA_bact"/>
    <property type="match status" value="1"/>
</dbReference>
<dbReference type="GO" id="GO:0046872">
    <property type="term" value="F:metal ion binding"/>
    <property type="evidence" value="ECO:0007669"/>
    <property type="project" value="UniProtKB-KW"/>
</dbReference>
<evidence type="ECO:0000256" key="12">
    <source>
        <dbReference type="ARBA" id="ARBA00022884"/>
    </source>
</evidence>
<dbReference type="InterPro" id="IPR032828">
    <property type="entry name" value="PolyA_RNA-bd"/>
</dbReference>
<dbReference type="EC" id="3.1.4.-" evidence="15"/>
<keyword evidence="5 15" id="KW-0548">Nucleotidyltransferase</keyword>
<dbReference type="InterPro" id="IPR002646">
    <property type="entry name" value="PolA_pol_head_dom"/>
</dbReference>
<evidence type="ECO:0000256" key="13">
    <source>
        <dbReference type="RuleBase" id="RU003953"/>
    </source>
</evidence>
<name>A0A831RKT4_9GAMM</name>
<dbReference type="InterPro" id="IPR003607">
    <property type="entry name" value="HD/PDEase_dom"/>
</dbReference>
<keyword evidence="4" id="KW-0819">tRNA processing</keyword>
<keyword evidence="9 15" id="KW-0378">Hydrolase</keyword>
<dbReference type="AlphaFoldDB" id="A0A831RKT4"/>
<dbReference type="SUPFAM" id="SSF81301">
    <property type="entry name" value="Nucleotidyltransferase"/>
    <property type="match status" value="1"/>
</dbReference>
<comment type="caution">
    <text evidence="15">The sequence shown here is derived from an EMBL/GenBank/DDBJ whole genome shotgun (WGS) entry which is preliminary data.</text>
</comment>
<dbReference type="InterPro" id="IPR043519">
    <property type="entry name" value="NT_sf"/>
</dbReference>
<dbReference type="EC" id="2.7.7.72" evidence="15"/>
<evidence type="ECO:0000256" key="2">
    <source>
        <dbReference type="ARBA" id="ARBA00022596"/>
    </source>
</evidence>
<proteinExistence type="inferred from homology"/>
<evidence type="ECO:0000256" key="8">
    <source>
        <dbReference type="ARBA" id="ARBA00022800"/>
    </source>
</evidence>
<evidence type="ECO:0000256" key="6">
    <source>
        <dbReference type="ARBA" id="ARBA00022723"/>
    </source>
</evidence>
<dbReference type="EMBL" id="DRKP01000033">
    <property type="protein sequence ID" value="HEB95326.1"/>
    <property type="molecule type" value="Genomic_DNA"/>
</dbReference>
<dbReference type="InterPro" id="IPR006674">
    <property type="entry name" value="HD_domain"/>
</dbReference>
<dbReference type="GO" id="GO:0001680">
    <property type="term" value="P:tRNA 3'-terminal CCA addition"/>
    <property type="evidence" value="ECO:0007669"/>
    <property type="project" value="InterPro"/>
</dbReference>
<evidence type="ECO:0000256" key="7">
    <source>
        <dbReference type="ARBA" id="ARBA00022741"/>
    </source>
</evidence>
<keyword evidence="6" id="KW-0479">Metal-binding</keyword>
<evidence type="ECO:0000256" key="1">
    <source>
        <dbReference type="ARBA" id="ARBA00001946"/>
    </source>
</evidence>